<gene>
    <name evidence="3" type="ORF">ZIOFF_065745</name>
</gene>
<keyword evidence="1" id="KW-0863">Zinc-finger</keyword>
<dbReference type="Gene3D" id="3.30.160.60">
    <property type="entry name" value="Classic Zinc Finger"/>
    <property type="match status" value="1"/>
</dbReference>
<proteinExistence type="predicted"/>
<keyword evidence="4" id="KW-1185">Reference proteome</keyword>
<dbReference type="PROSITE" id="PS00028">
    <property type="entry name" value="ZINC_FINGER_C2H2_1"/>
    <property type="match status" value="1"/>
</dbReference>
<comment type="caution">
    <text evidence="3">The sequence shown here is derived from an EMBL/GenBank/DDBJ whole genome shotgun (WGS) entry which is preliminary data.</text>
</comment>
<dbReference type="GO" id="GO:0008270">
    <property type="term" value="F:zinc ion binding"/>
    <property type="evidence" value="ECO:0007669"/>
    <property type="project" value="UniProtKB-KW"/>
</dbReference>
<dbReference type="InterPro" id="IPR044299">
    <property type="entry name" value="GIS3/ZFP5/ZFP6"/>
</dbReference>
<evidence type="ECO:0000313" key="3">
    <source>
        <dbReference type="EMBL" id="KAG6476503.1"/>
    </source>
</evidence>
<accession>A0A8J5F1E8</accession>
<keyword evidence="1" id="KW-0479">Metal-binding</keyword>
<dbReference type="GO" id="GO:0005634">
    <property type="term" value="C:nucleus"/>
    <property type="evidence" value="ECO:0007669"/>
    <property type="project" value="TreeGrafter"/>
</dbReference>
<organism evidence="3 4">
    <name type="scientific">Zingiber officinale</name>
    <name type="common">Ginger</name>
    <name type="synonym">Amomum zingiber</name>
    <dbReference type="NCBI Taxonomy" id="94328"/>
    <lineage>
        <taxon>Eukaryota</taxon>
        <taxon>Viridiplantae</taxon>
        <taxon>Streptophyta</taxon>
        <taxon>Embryophyta</taxon>
        <taxon>Tracheophyta</taxon>
        <taxon>Spermatophyta</taxon>
        <taxon>Magnoliopsida</taxon>
        <taxon>Liliopsida</taxon>
        <taxon>Zingiberales</taxon>
        <taxon>Zingiberaceae</taxon>
        <taxon>Zingiber</taxon>
    </lineage>
</organism>
<evidence type="ECO:0000259" key="2">
    <source>
        <dbReference type="PROSITE" id="PS50157"/>
    </source>
</evidence>
<sequence length="252" mass="27292">MVLENKGQDKRNLRSSCWVCIMQSPSLPLSLGMSATIILYATDGVLAGIAESMPKLFGIDVVSKEEEAWPGSDSSSTTTTTEPRCGEGRKYECQYCCREFANSQALGGHQNAHKKERQKLKRAAQMQHYQHLHGSSGGGILFHRNPIVSAFAPPPHLFPDNPPASPTSGWVYFSRDASAAPPAPPFNGCVFPSSSSSTRFPAVTPAYNYSAASYGHEETSYARFTVSSQSKTARREEALELDLQLSLAPAGS</sequence>
<dbReference type="EMBL" id="JACMSC010000018">
    <property type="protein sequence ID" value="KAG6476503.1"/>
    <property type="molecule type" value="Genomic_DNA"/>
</dbReference>
<dbReference type="GO" id="GO:0000976">
    <property type="term" value="F:transcription cis-regulatory region binding"/>
    <property type="evidence" value="ECO:0007669"/>
    <property type="project" value="TreeGrafter"/>
</dbReference>
<evidence type="ECO:0000256" key="1">
    <source>
        <dbReference type="PROSITE-ProRule" id="PRU00042"/>
    </source>
</evidence>
<dbReference type="GO" id="GO:0009736">
    <property type="term" value="P:cytokinin-activated signaling pathway"/>
    <property type="evidence" value="ECO:0007669"/>
    <property type="project" value="TreeGrafter"/>
</dbReference>
<dbReference type="GO" id="GO:0003700">
    <property type="term" value="F:DNA-binding transcription factor activity"/>
    <property type="evidence" value="ECO:0007669"/>
    <property type="project" value="TreeGrafter"/>
</dbReference>
<dbReference type="Proteomes" id="UP000734854">
    <property type="component" value="Unassembled WGS sequence"/>
</dbReference>
<evidence type="ECO:0000313" key="4">
    <source>
        <dbReference type="Proteomes" id="UP000734854"/>
    </source>
</evidence>
<reference evidence="3 4" key="1">
    <citation type="submission" date="2020-08" db="EMBL/GenBank/DDBJ databases">
        <title>Plant Genome Project.</title>
        <authorList>
            <person name="Zhang R.-G."/>
        </authorList>
    </citation>
    <scope>NUCLEOTIDE SEQUENCE [LARGE SCALE GENOMIC DNA]</scope>
    <source>
        <tissue evidence="3">Rhizome</tissue>
    </source>
</reference>
<dbReference type="PANTHER" id="PTHR46353">
    <property type="entry name" value="ZINC FINGER PROTEIN 5"/>
    <property type="match status" value="1"/>
</dbReference>
<name>A0A8J5F1E8_ZINOF</name>
<dbReference type="PANTHER" id="PTHR46353:SF9">
    <property type="entry name" value="ZINC FINGER PROTEIN GIS3"/>
    <property type="match status" value="1"/>
</dbReference>
<dbReference type="GO" id="GO:0010090">
    <property type="term" value="P:trichome morphogenesis"/>
    <property type="evidence" value="ECO:0007669"/>
    <property type="project" value="InterPro"/>
</dbReference>
<dbReference type="PROSITE" id="PS50157">
    <property type="entry name" value="ZINC_FINGER_C2H2_2"/>
    <property type="match status" value="1"/>
</dbReference>
<dbReference type="InterPro" id="IPR013087">
    <property type="entry name" value="Znf_C2H2_type"/>
</dbReference>
<keyword evidence="1" id="KW-0862">Zinc</keyword>
<protein>
    <recommendedName>
        <fullName evidence="2">C2H2-type domain-containing protein</fullName>
    </recommendedName>
</protein>
<dbReference type="InterPro" id="IPR036236">
    <property type="entry name" value="Znf_C2H2_sf"/>
</dbReference>
<dbReference type="GO" id="GO:0009740">
    <property type="term" value="P:gibberellic acid mediated signaling pathway"/>
    <property type="evidence" value="ECO:0007669"/>
    <property type="project" value="TreeGrafter"/>
</dbReference>
<dbReference type="SUPFAM" id="SSF57667">
    <property type="entry name" value="beta-beta-alpha zinc fingers"/>
    <property type="match status" value="1"/>
</dbReference>
<dbReference type="AlphaFoldDB" id="A0A8J5F1E8"/>
<feature type="domain" description="C2H2-type" evidence="2">
    <location>
        <begin position="91"/>
        <end position="118"/>
    </location>
</feature>